<dbReference type="InterPro" id="IPR000980">
    <property type="entry name" value="SH2"/>
</dbReference>
<dbReference type="InterPro" id="IPR011993">
    <property type="entry name" value="PH-like_dom_sf"/>
</dbReference>
<sequence length="395" mass="44332">MAKRIGRKRAQLPDCYYEGYLEKTWGKDLTPQKFWACLCGNSLFFFNEKRDIDYVDKLVLTELISVADDGTPVSNTHSTRFVVHMKSGSYRFTASNSEARELWKGFIHSVAELSVPSSLILLPGQIHMLECTIQKEVERLASLTSTDVTDHAPSPTSSQSDMPACFYEVPRLEAELLLEREANRGNLLLRPGRIEKSFAITTRLDLGGSVFKHYRVYSSPAGFYIDVDTPVYADTLQELVNILVERTEGHLTPLIVEGQYDKNISFISSDNENGERTQQSLQTFALTPLTRRQDEKTRALEAEPDPVREEHPSFADKKVGREHAIRDSSAASLSLTGHKKAPCPAPRRSLPSQTPTNNPGNPRRPSNVEAQMKFPLPAISELKLKLGQKLKIDLT</sequence>
<dbReference type="InterPro" id="IPR039111">
    <property type="entry name" value="STAP1/STAP2"/>
</dbReference>
<accession>A0A8C6LDI8</accession>
<protein>
    <submittedName>
        <fullName evidence="7 8">Signal-transducing adaptor protein 2-like</fullName>
    </submittedName>
</protein>
<dbReference type="SUPFAM" id="SSF55550">
    <property type="entry name" value="SH2 domain"/>
    <property type="match status" value="1"/>
</dbReference>
<dbReference type="SMART" id="SM00233">
    <property type="entry name" value="PH"/>
    <property type="match status" value="1"/>
</dbReference>
<dbReference type="Gene3D" id="3.30.505.10">
    <property type="entry name" value="SH2 domain"/>
    <property type="match status" value="1"/>
</dbReference>
<dbReference type="AlphaFoldDB" id="A0A8C6LDI8"/>
<organism evidence="8 9">
    <name type="scientific">Nothobranchius furzeri</name>
    <name type="common">Turquoise killifish</name>
    <dbReference type="NCBI Taxonomy" id="105023"/>
    <lineage>
        <taxon>Eukaryota</taxon>
        <taxon>Metazoa</taxon>
        <taxon>Chordata</taxon>
        <taxon>Craniata</taxon>
        <taxon>Vertebrata</taxon>
        <taxon>Euteleostomi</taxon>
        <taxon>Actinopterygii</taxon>
        <taxon>Neopterygii</taxon>
        <taxon>Teleostei</taxon>
        <taxon>Neoteleostei</taxon>
        <taxon>Acanthomorphata</taxon>
        <taxon>Ovalentaria</taxon>
        <taxon>Atherinomorphae</taxon>
        <taxon>Cyprinodontiformes</taxon>
        <taxon>Nothobranchiidae</taxon>
        <taxon>Nothobranchius</taxon>
    </lineage>
</organism>
<evidence type="ECO:0000256" key="1">
    <source>
        <dbReference type="ARBA" id="ARBA00022553"/>
    </source>
</evidence>
<dbReference type="Pfam" id="PF00169">
    <property type="entry name" value="PH"/>
    <property type="match status" value="1"/>
</dbReference>
<dbReference type="EMBL" id="JAAVVJ010000017">
    <property type="protein sequence ID" value="KAF7203234.1"/>
    <property type="molecule type" value="Genomic_DNA"/>
</dbReference>
<evidence type="ECO:0000313" key="7">
    <source>
        <dbReference type="EMBL" id="KAF7203234.1"/>
    </source>
</evidence>
<reference evidence="8" key="1">
    <citation type="submission" date="2014-08" db="EMBL/GenBank/DDBJ databases">
        <authorList>
            <person name="Senf B."/>
            <person name="Petzold A."/>
            <person name="Downie B.R."/>
            <person name="Koch P."/>
            <person name="Platzer M."/>
        </authorList>
    </citation>
    <scope>NUCLEOTIDE SEQUENCE [LARGE SCALE GENOMIC DNA]</scope>
    <source>
        <strain evidence="8">GRZ</strain>
    </source>
</reference>
<evidence type="ECO:0000256" key="2">
    <source>
        <dbReference type="ARBA" id="ARBA00022999"/>
    </source>
</evidence>
<dbReference type="SUPFAM" id="SSF50729">
    <property type="entry name" value="PH domain-like"/>
    <property type="match status" value="1"/>
</dbReference>
<dbReference type="PANTHER" id="PTHR16186:SF11">
    <property type="entry name" value="SIGNAL-TRANSDUCING ADAPTOR PROTEIN 2"/>
    <property type="match status" value="1"/>
</dbReference>
<evidence type="ECO:0000256" key="3">
    <source>
        <dbReference type="PROSITE-ProRule" id="PRU00191"/>
    </source>
</evidence>
<dbReference type="InterPro" id="IPR001849">
    <property type="entry name" value="PH_domain"/>
</dbReference>
<dbReference type="InterPro" id="IPR036860">
    <property type="entry name" value="SH2_dom_sf"/>
</dbReference>
<feature type="region of interest" description="Disordered" evidence="4">
    <location>
        <begin position="286"/>
        <end position="372"/>
    </location>
</feature>
<evidence type="ECO:0000259" key="5">
    <source>
        <dbReference type="PROSITE" id="PS50001"/>
    </source>
</evidence>
<feature type="domain" description="SH2" evidence="5">
    <location>
        <begin position="164"/>
        <end position="241"/>
    </location>
</feature>
<keyword evidence="9" id="KW-1185">Reference proteome</keyword>
<keyword evidence="2 3" id="KW-0727">SH2 domain</keyword>
<dbReference type="PROSITE" id="PS50003">
    <property type="entry name" value="PH_DOMAIN"/>
    <property type="match status" value="1"/>
</dbReference>
<dbReference type="GO" id="GO:0035591">
    <property type="term" value="F:signaling adaptor activity"/>
    <property type="evidence" value="ECO:0007669"/>
    <property type="project" value="InterPro"/>
</dbReference>
<evidence type="ECO:0000313" key="8">
    <source>
        <dbReference type="Ensembl" id="ENSNFUP00015018678.1"/>
    </source>
</evidence>
<feature type="compositionally biased region" description="Basic and acidic residues" evidence="4">
    <location>
        <begin position="291"/>
        <end position="326"/>
    </location>
</feature>
<dbReference type="OMA" id="EMPACYY"/>
<dbReference type="Proteomes" id="UP000822369">
    <property type="component" value="Chromosome 17"/>
</dbReference>
<dbReference type="PROSITE" id="PS50001">
    <property type="entry name" value="SH2"/>
    <property type="match status" value="1"/>
</dbReference>
<reference evidence="8" key="3">
    <citation type="submission" date="2025-05" db="UniProtKB">
        <authorList>
            <consortium name="Ensembl"/>
        </authorList>
    </citation>
    <scope>IDENTIFICATION</scope>
</reference>
<dbReference type="Ensembl" id="ENSNFUT00015019518.1">
    <property type="protein sequence ID" value="ENSNFUP00015018678.1"/>
    <property type="gene ID" value="ENSNFUG00015008879.1"/>
</dbReference>
<feature type="compositionally biased region" description="Low complexity" evidence="4">
    <location>
        <begin position="354"/>
        <end position="367"/>
    </location>
</feature>
<evidence type="ECO:0000259" key="6">
    <source>
        <dbReference type="PROSITE" id="PS50003"/>
    </source>
</evidence>
<dbReference type="Gene3D" id="2.30.29.30">
    <property type="entry name" value="Pleckstrin-homology domain (PH domain)/Phosphotyrosine-binding domain (PTB)"/>
    <property type="match status" value="1"/>
</dbReference>
<proteinExistence type="predicted"/>
<dbReference type="GeneTree" id="ENSGT00530000063841"/>
<keyword evidence="1" id="KW-0597">Phosphoprotein</keyword>
<dbReference type="KEGG" id="nfu:107393353"/>
<evidence type="ECO:0000256" key="4">
    <source>
        <dbReference type="SAM" id="MobiDB-lite"/>
    </source>
</evidence>
<feature type="domain" description="PH" evidence="6">
    <location>
        <begin position="14"/>
        <end position="112"/>
    </location>
</feature>
<dbReference type="OrthoDB" id="6086001at2759"/>
<gene>
    <name evidence="8" type="primary">LOC107393353</name>
    <name evidence="7" type="ORF">G4P62_016293</name>
</gene>
<dbReference type="Proteomes" id="UP000694548">
    <property type="component" value="Chromosome sgr17"/>
</dbReference>
<reference evidence="7" key="2">
    <citation type="submission" date="2020-03" db="EMBL/GenBank/DDBJ databases">
        <title>Intra-Species Differences in Population Size shape Life History and Genome Evolution.</title>
        <authorList>
            <person name="Willemsen D."/>
            <person name="Cui R."/>
            <person name="Valenzano D.R."/>
        </authorList>
    </citation>
    <scope>NUCLEOTIDE SEQUENCE</scope>
    <source>
        <strain evidence="7">GRZ</strain>
        <tissue evidence="7">Whole</tissue>
    </source>
</reference>
<name>A0A8C6LDI8_NOTFU</name>
<dbReference type="PANTHER" id="PTHR16186">
    <property type="entry name" value="SIGNAL-TRANSDUCING ADAPTOR PROTEIN-RELATED"/>
    <property type="match status" value="1"/>
</dbReference>
<evidence type="ECO:0000313" key="9">
    <source>
        <dbReference type="Proteomes" id="UP000694548"/>
    </source>
</evidence>